<evidence type="ECO:0000313" key="2">
    <source>
        <dbReference type="EMBL" id="EEG70527.1"/>
    </source>
</evidence>
<gene>
    <name evidence="2" type="ORF">BIFPSEUDO_03545</name>
</gene>
<dbReference type="EMBL" id="ABXX02000003">
    <property type="protein sequence ID" value="EEG70527.1"/>
    <property type="molecule type" value="Genomic_DNA"/>
</dbReference>
<proteinExistence type="predicted"/>
<name>C0BT26_BIFPS</name>
<protein>
    <submittedName>
        <fullName evidence="2">Uncharacterized protein</fullName>
    </submittedName>
</protein>
<dbReference type="AlphaFoldDB" id="C0BT26"/>
<evidence type="ECO:0000256" key="1">
    <source>
        <dbReference type="SAM" id="MobiDB-lite"/>
    </source>
</evidence>
<feature type="region of interest" description="Disordered" evidence="1">
    <location>
        <begin position="1"/>
        <end position="24"/>
    </location>
</feature>
<feature type="compositionally biased region" description="Basic and acidic residues" evidence="1">
    <location>
        <begin position="14"/>
        <end position="24"/>
    </location>
</feature>
<sequence>MFPVLRAPRSTTGETRETNSSQRDRLLNGTYSNHIWSDNERYLGT</sequence>
<accession>C0BT26</accession>
<comment type="caution">
    <text evidence="2">The sequence shown here is derived from an EMBL/GenBank/DDBJ whole genome shotgun (WGS) entry which is preliminary data.</text>
</comment>
<reference evidence="2 3" key="1">
    <citation type="submission" date="2009-02" db="EMBL/GenBank/DDBJ databases">
        <title>Draft genome sequence of Bifidobacterium pseudocatenulatum (DSM 20438).</title>
        <authorList>
            <person name="Sudarsanam P."/>
            <person name="Ley R."/>
            <person name="Guruge J."/>
            <person name="Turnbaugh P.J."/>
            <person name="Mahowald M."/>
            <person name="Liep D."/>
            <person name="Gordon J."/>
        </authorList>
    </citation>
    <scope>NUCLEOTIDE SEQUENCE [LARGE SCALE GENOMIC DNA]</scope>
    <source>
        <strain evidence="2 3">DSM 20438</strain>
    </source>
</reference>
<organism evidence="2 3">
    <name type="scientific">Bifidobacterium pseudocatenulatum DSM 20438 = JCM 1200 = LMG 10505</name>
    <dbReference type="NCBI Taxonomy" id="547043"/>
    <lineage>
        <taxon>Bacteria</taxon>
        <taxon>Bacillati</taxon>
        <taxon>Actinomycetota</taxon>
        <taxon>Actinomycetes</taxon>
        <taxon>Bifidobacteriales</taxon>
        <taxon>Bifidobacteriaceae</taxon>
        <taxon>Bifidobacterium</taxon>
    </lineage>
</organism>
<dbReference type="Proteomes" id="UP000003875">
    <property type="component" value="Unassembled WGS sequence"/>
</dbReference>
<reference evidence="2 3" key="2">
    <citation type="submission" date="2009-02" db="EMBL/GenBank/DDBJ databases">
        <authorList>
            <person name="Fulton L."/>
            <person name="Clifton S."/>
            <person name="Fulton B."/>
            <person name="Xu J."/>
            <person name="Minx P."/>
            <person name="Pepin K.H."/>
            <person name="Johnson M."/>
            <person name="Bhonagiri V."/>
            <person name="Nash W.E."/>
            <person name="Mardis E.R."/>
            <person name="Wilson R.K."/>
        </authorList>
    </citation>
    <scope>NUCLEOTIDE SEQUENCE [LARGE SCALE GENOMIC DNA]</scope>
    <source>
        <strain evidence="2 3">DSM 20438</strain>
    </source>
</reference>
<evidence type="ECO:0000313" key="3">
    <source>
        <dbReference type="Proteomes" id="UP000003875"/>
    </source>
</evidence>